<dbReference type="ExpressionAtlas" id="B4FWS4">
    <property type="expression patterns" value="baseline and differential"/>
</dbReference>
<evidence type="ECO:0000313" key="1">
    <source>
        <dbReference type="EMBL" id="ACF86567.2"/>
    </source>
</evidence>
<evidence type="ECO:0000313" key="2">
    <source>
        <dbReference type="EMBL" id="AQK99639.1"/>
    </source>
</evidence>
<dbReference type="KEGG" id="zma:100273648"/>
<dbReference type="Proteomes" id="UP000007305">
    <property type="component" value="Chromosome 8"/>
</dbReference>
<dbReference type="AlphaFoldDB" id="B4FWS4"/>
<gene>
    <name evidence="3" type="primary">LOC100273648</name>
    <name evidence="2" type="ORF">ZEAMMB73_Zm00001d012492</name>
</gene>
<accession>B4FWS4</accession>
<dbReference type="EMBL" id="CM000784">
    <property type="protein sequence ID" value="AQK99639.1"/>
    <property type="molecule type" value="Genomic_DNA"/>
</dbReference>
<dbReference type="EnsemblPlants" id="Zm00001eb368720_T001">
    <property type="protein sequence ID" value="Zm00001eb368720_P001"/>
    <property type="gene ID" value="Zm00001eb368720"/>
</dbReference>
<proteinExistence type="evidence at transcript level"/>
<keyword evidence="4" id="KW-1185">Reference proteome</keyword>
<dbReference type="EMBL" id="BT041562">
    <property type="protein sequence ID" value="ACF86567.2"/>
    <property type="molecule type" value="mRNA"/>
</dbReference>
<evidence type="ECO:0000313" key="3">
    <source>
        <dbReference type="EnsemblPlants" id="Zm00001eb368720_P001"/>
    </source>
</evidence>
<reference evidence="3" key="5">
    <citation type="submission" date="2021-05" db="UniProtKB">
        <authorList>
            <consortium name="EnsemblPlants"/>
        </authorList>
    </citation>
    <scope>IDENTIFICATION</scope>
    <source>
        <strain evidence="3">cv. B73</strain>
    </source>
</reference>
<dbReference type="Gramene" id="Zm00001eb368720_T001">
    <property type="protein sequence ID" value="Zm00001eb368720_P001"/>
    <property type="gene ID" value="Zm00001eb368720"/>
</dbReference>
<name>B4FWS4_MAIZE</name>
<evidence type="ECO:0000313" key="4">
    <source>
        <dbReference type="Proteomes" id="UP000007305"/>
    </source>
</evidence>
<dbReference type="RefSeq" id="NP_001141534.2">
    <property type="nucleotide sequence ID" value="NM_001148062.2"/>
</dbReference>
<sequence>MEAVWQIHAKAGGAVPRRRRLPLPLPLPLRRSALGLQWLYCAAPFRVLETRTGGSTLRQSGVLHGWAMAAAAGGWSGVIPATVHVQVRRLQPLLPGARGRAAGRARHYRVLPGGVEVQVRQPPLHAMSAVRASRQAASQPASEGSRAPAEARWAYAPLLHRAGWLSRSRLRCAARARAVSWSSRRAHGRDLRSAAARAGRGQWRPTTLTGCRLGPLPGDAETVHGFFRAARWNSHGPTTSAWRLGAERRHGGRTARQRVLDR</sequence>
<reference evidence="1" key="1">
    <citation type="journal article" date="2009" name="PLoS Genet.">
        <title>Sequencing, mapping, and analysis of 27,455 maize full-length cDNAs.</title>
        <authorList>
            <person name="Soderlund C."/>
            <person name="Descour A."/>
            <person name="Kudrna D."/>
            <person name="Bomhoff M."/>
            <person name="Boyd L."/>
            <person name="Currie J."/>
            <person name="Angelova A."/>
            <person name="Collura K."/>
            <person name="Wissotski M."/>
            <person name="Ashley E."/>
            <person name="Morrow D."/>
            <person name="Fernandes J."/>
            <person name="Walbot V."/>
            <person name="Yu Y."/>
        </authorList>
    </citation>
    <scope>NUCLEOTIDE SEQUENCE</scope>
    <source>
        <strain evidence="1">B73</strain>
    </source>
</reference>
<dbReference type="GeneID" id="100273648"/>
<protein>
    <submittedName>
        <fullName evidence="1 3">Uncharacterized protein</fullName>
    </submittedName>
</protein>
<reference evidence="2" key="3">
    <citation type="submission" date="2015-12" db="EMBL/GenBank/DDBJ databases">
        <title>Update maize B73 reference genome by single molecule sequencing technologies.</title>
        <authorList>
            <consortium name="Maize Genome Sequencing Project"/>
            <person name="Ware D."/>
        </authorList>
    </citation>
    <scope>NUCLEOTIDE SEQUENCE</scope>
    <source>
        <tissue evidence="2">Seedling</tissue>
    </source>
</reference>
<reference evidence="3" key="4">
    <citation type="submission" date="2019-07" db="EMBL/GenBank/DDBJ databases">
        <authorList>
            <person name="Seetharam A."/>
            <person name="Woodhouse M."/>
            <person name="Cannon E."/>
        </authorList>
    </citation>
    <scope>NUCLEOTIDE SEQUENCE [LARGE SCALE GENOMIC DNA]</scope>
    <source>
        <strain evidence="3">cv. B73</strain>
    </source>
</reference>
<reference evidence="4" key="2">
    <citation type="journal article" date="2009" name="Science">
        <title>The B73 maize genome: complexity, diversity, and dynamics.</title>
        <authorList>
            <person name="Schnable P.S."/>
            <person name="Ware D."/>
            <person name="Fulton R.S."/>
            <person name="Stein J.C."/>
            <person name="Wei F."/>
            <person name="Pasternak S."/>
            <person name="Liang C."/>
            <person name="Zhang J."/>
            <person name="Fulton L."/>
            <person name="Graves T.A."/>
            <person name="Minx P."/>
            <person name="Reily A.D."/>
            <person name="Courtney L."/>
            <person name="Kruchowski S.S."/>
            <person name="Tomlinson C."/>
            <person name="Strong C."/>
            <person name="Delehaunty K."/>
            <person name="Fronick C."/>
            <person name="Courtney B."/>
            <person name="Rock S.M."/>
            <person name="Belter E."/>
            <person name="Du F."/>
            <person name="Kim K."/>
            <person name="Abbott R.M."/>
            <person name="Cotton M."/>
            <person name="Levy A."/>
            <person name="Marchetto P."/>
            <person name="Ochoa K."/>
            <person name="Jackson S.M."/>
            <person name="Gillam B."/>
            <person name="Chen W."/>
            <person name="Yan L."/>
            <person name="Higginbotham J."/>
            <person name="Cardenas M."/>
            <person name="Waligorski J."/>
            <person name="Applebaum E."/>
            <person name="Phelps L."/>
            <person name="Falcone J."/>
            <person name="Kanchi K."/>
            <person name="Thane T."/>
            <person name="Scimone A."/>
            <person name="Thane N."/>
            <person name="Henke J."/>
            <person name="Wang T."/>
            <person name="Ruppert J."/>
            <person name="Shah N."/>
            <person name="Rotter K."/>
            <person name="Hodges J."/>
            <person name="Ingenthron E."/>
            <person name="Cordes M."/>
            <person name="Kohlberg S."/>
            <person name="Sgro J."/>
            <person name="Delgado B."/>
            <person name="Mead K."/>
            <person name="Chinwalla A."/>
            <person name="Leonard S."/>
            <person name="Crouse K."/>
            <person name="Collura K."/>
            <person name="Kudrna D."/>
            <person name="Currie J."/>
            <person name="He R."/>
            <person name="Angelova A."/>
            <person name="Rajasekar S."/>
            <person name="Mueller T."/>
            <person name="Lomeli R."/>
            <person name="Scara G."/>
            <person name="Ko A."/>
            <person name="Delaney K."/>
            <person name="Wissotski M."/>
            <person name="Lopez G."/>
            <person name="Campos D."/>
            <person name="Braidotti M."/>
            <person name="Ashley E."/>
            <person name="Golser W."/>
            <person name="Kim H."/>
            <person name="Lee S."/>
            <person name="Lin J."/>
            <person name="Dujmic Z."/>
            <person name="Kim W."/>
            <person name="Talag J."/>
            <person name="Zuccolo A."/>
            <person name="Fan C."/>
            <person name="Sebastian A."/>
            <person name="Kramer M."/>
            <person name="Spiegel L."/>
            <person name="Nascimento L."/>
            <person name="Zutavern T."/>
            <person name="Miller B."/>
            <person name="Ambroise C."/>
            <person name="Muller S."/>
            <person name="Spooner W."/>
            <person name="Narechania A."/>
            <person name="Ren L."/>
            <person name="Wei S."/>
            <person name="Kumari S."/>
            <person name="Faga B."/>
            <person name="Levy M.J."/>
            <person name="McMahan L."/>
            <person name="Van Buren P."/>
            <person name="Vaughn M.W."/>
            <person name="Ying K."/>
            <person name="Yeh C.-T."/>
            <person name="Emrich S.J."/>
            <person name="Jia Y."/>
            <person name="Kalyanaraman A."/>
            <person name="Hsia A.-P."/>
            <person name="Barbazuk W.B."/>
            <person name="Baucom R.S."/>
            <person name="Brutnell T.P."/>
            <person name="Carpita N.C."/>
            <person name="Chaparro C."/>
            <person name="Chia J.-M."/>
            <person name="Deragon J.-M."/>
            <person name="Estill J.C."/>
            <person name="Fu Y."/>
            <person name="Jeddeloh J.A."/>
            <person name="Han Y."/>
            <person name="Lee H."/>
            <person name="Li P."/>
            <person name="Lisch D.R."/>
            <person name="Liu S."/>
            <person name="Liu Z."/>
            <person name="Nagel D.H."/>
            <person name="McCann M.C."/>
            <person name="SanMiguel P."/>
            <person name="Myers A.M."/>
            <person name="Nettleton D."/>
            <person name="Nguyen J."/>
            <person name="Penning B.W."/>
            <person name="Ponnala L."/>
            <person name="Schneider K.L."/>
            <person name="Schwartz D.C."/>
            <person name="Sharma A."/>
            <person name="Soderlund C."/>
            <person name="Springer N.M."/>
            <person name="Sun Q."/>
            <person name="Wang H."/>
            <person name="Waterman M."/>
            <person name="Westerman R."/>
            <person name="Wolfgruber T.K."/>
            <person name="Yang L."/>
            <person name="Yu Y."/>
            <person name="Zhang L."/>
            <person name="Zhou S."/>
            <person name="Zhu Q."/>
            <person name="Bennetzen J.L."/>
            <person name="Dawe R.K."/>
            <person name="Jiang J."/>
            <person name="Jiang N."/>
            <person name="Presting G.G."/>
            <person name="Wessler S.R."/>
            <person name="Aluru S."/>
            <person name="Martienssen R.A."/>
            <person name="Clifton S.W."/>
            <person name="McCombie W.R."/>
            <person name="Wing R.A."/>
            <person name="Wilson R.K."/>
        </authorList>
    </citation>
    <scope>NUCLEOTIDE SEQUENCE [LARGE SCALE GENOMIC DNA]</scope>
    <source>
        <strain evidence="4">cv. B73</strain>
    </source>
</reference>
<organism evidence="1">
    <name type="scientific">Zea mays</name>
    <name type="common">Maize</name>
    <dbReference type="NCBI Taxonomy" id="4577"/>
    <lineage>
        <taxon>Eukaryota</taxon>
        <taxon>Viridiplantae</taxon>
        <taxon>Streptophyta</taxon>
        <taxon>Embryophyta</taxon>
        <taxon>Tracheophyta</taxon>
        <taxon>Spermatophyta</taxon>
        <taxon>Magnoliopsida</taxon>
        <taxon>Liliopsida</taxon>
        <taxon>Poales</taxon>
        <taxon>Poaceae</taxon>
        <taxon>PACMAD clade</taxon>
        <taxon>Panicoideae</taxon>
        <taxon>Andropogonodae</taxon>
        <taxon>Andropogoneae</taxon>
        <taxon>Tripsacinae</taxon>
        <taxon>Zea</taxon>
    </lineage>
</organism>